<proteinExistence type="predicted"/>
<organism evidence="1 2">
    <name type="scientific">Klebsiella phage vB_KpnM_IME346</name>
    <dbReference type="NCBI Taxonomy" id="2562174"/>
    <lineage>
        <taxon>Viruses</taxon>
        <taxon>Duplodnaviria</taxon>
        <taxon>Heunggongvirae</taxon>
        <taxon>Uroviricota</taxon>
        <taxon>Caudoviricetes</taxon>
        <taxon>Jameshumphriesvirinae</taxon>
        <taxon>Bimevirus</taxon>
        <taxon>Bimevirus IME346</taxon>
    </lineage>
</organism>
<dbReference type="KEGG" id="vg:78058834"/>
<dbReference type="EMBL" id="MK685667">
    <property type="protein sequence ID" value="QBZ68972.1"/>
    <property type="molecule type" value="Genomic_DNA"/>
</dbReference>
<evidence type="ECO:0000313" key="2">
    <source>
        <dbReference type="Proteomes" id="UP000297856"/>
    </source>
</evidence>
<accession>A0A4D6DSA7</accession>
<sequence>MSSFILYQHRDSGAYFRKVKGIVERFTHDGQWVIDNDYKPSSLNHWPFERLGCAAE</sequence>
<dbReference type="Proteomes" id="UP000297856">
    <property type="component" value="Segment"/>
</dbReference>
<reference evidence="1 2" key="1">
    <citation type="submission" date="2019-03" db="EMBL/GenBank/DDBJ databases">
        <authorList>
            <person name="Gao M.M."/>
            <person name="Mi Z.Z."/>
            <person name="Bai C.C."/>
        </authorList>
    </citation>
    <scope>NUCLEOTIDE SEQUENCE [LARGE SCALE GENOMIC DNA]</scope>
</reference>
<protein>
    <submittedName>
        <fullName evidence="1">Uncharacterized protein</fullName>
    </submittedName>
</protein>
<name>A0A4D6DSA7_9CAUD</name>
<evidence type="ECO:0000313" key="1">
    <source>
        <dbReference type="EMBL" id="QBZ68972.1"/>
    </source>
</evidence>
<dbReference type="GeneID" id="78058834"/>
<dbReference type="RefSeq" id="YP_010684289.1">
    <property type="nucleotide sequence ID" value="NC_071137.1"/>
</dbReference>
<keyword evidence="2" id="KW-1185">Reference proteome</keyword>